<dbReference type="GeneID" id="17284952"/>
<reference evidence="2" key="2">
    <citation type="submission" date="2024-10" db="UniProtKB">
        <authorList>
            <consortium name="EnsemblProtists"/>
        </authorList>
    </citation>
    <scope>IDENTIFICATION</scope>
</reference>
<sequence>MFFTEEADWRDWIANGEKRNPYVPREPDVVYADRGWEGWDDFLNGEIESLSDIMRPGYKRGRWLSGPLSEESHPENLPPEDGEGQQEDDRPRRS</sequence>
<keyword evidence="3" id="KW-1185">Reference proteome</keyword>
<dbReference type="AlphaFoldDB" id="A0A0D3KV96"/>
<dbReference type="HOGENOM" id="CLU_2390629_0_0_1"/>
<dbReference type="RefSeq" id="XP_005792110.1">
    <property type="nucleotide sequence ID" value="XM_005792053.1"/>
</dbReference>
<proteinExistence type="predicted"/>
<accession>A0A0D3KV96</accession>
<feature type="region of interest" description="Disordered" evidence="1">
    <location>
        <begin position="64"/>
        <end position="94"/>
    </location>
</feature>
<name>A0A0D3KV96_EMIH1</name>
<evidence type="ECO:0000256" key="1">
    <source>
        <dbReference type="SAM" id="MobiDB-lite"/>
    </source>
</evidence>
<evidence type="ECO:0000313" key="2">
    <source>
        <dbReference type="EnsemblProtists" id="EOD39681"/>
    </source>
</evidence>
<dbReference type="Proteomes" id="UP000013827">
    <property type="component" value="Unassembled WGS sequence"/>
</dbReference>
<dbReference type="EnsemblProtists" id="EOD39681">
    <property type="protein sequence ID" value="EOD39681"/>
    <property type="gene ID" value="EMIHUDRAFT_448920"/>
</dbReference>
<dbReference type="PaxDb" id="2903-EOD39681"/>
<evidence type="ECO:0000313" key="3">
    <source>
        <dbReference type="Proteomes" id="UP000013827"/>
    </source>
</evidence>
<protein>
    <submittedName>
        <fullName evidence="2">Uncharacterized protein</fullName>
    </submittedName>
</protein>
<organism evidence="2 3">
    <name type="scientific">Emiliania huxleyi (strain CCMP1516)</name>
    <dbReference type="NCBI Taxonomy" id="280463"/>
    <lineage>
        <taxon>Eukaryota</taxon>
        <taxon>Haptista</taxon>
        <taxon>Haptophyta</taxon>
        <taxon>Prymnesiophyceae</taxon>
        <taxon>Isochrysidales</taxon>
        <taxon>Noelaerhabdaceae</taxon>
        <taxon>Emiliania</taxon>
    </lineage>
</organism>
<dbReference type="KEGG" id="ehx:EMIHUDRAFT_448920"/>
<reference evidence="3" key="1">
    <citation type="journal article" date="2013" name="Nature">
        <title>Pan genome of the phytoplankton Emiliania underpins its global distribution.</title>
        <authorList>
            <person name="Read B.A."/>
            <person name="Kegel J."/>
            <person name="Klute M.J."/>
            <person name="Kuo A."/>
            <person name="Lefebvre S.C."/>
            <person name="Maumus F."/>
            <person name="Mayer C."/>
            <person name="Miller J."/>
            <person name="Monier A."/>
            <person name="Salamov A."/>
            <person name="Young J."/>
            <person name="Aguilar M."/>
            <person name="Claverie J.M."/>
            <person name="Frickenhaus S."/>
            <person name="Gonzalez K."/>
            <person name="Herman E.K."/>
            <person name="Lin Y.C."/>
            <person name="Napier J."/>
            <person name="Ogata H."/>
            <person name="Sarno A.F."/>
            <person name="Shmutz J."/>
            <person name="Schroeder D."/>
            <person name="de Vargas C."/>
            <person name="Verret F."/>
            <person name="von Dassow P."/>
            <person name="Valentin K."/>
            <person name="Van de Peer Y."/>
            <person name="Wheeler G."/>
            <person name="Dacks J.B."/>
            <person name="Delwiche C.F."/>
            <person name="Dyhrman S.T."/>
            <person name="Glockner G."/>
            <person name="John U."/>
            <person name="Richards T."/>
            <person name="Worden A.Z."/>
            <person name="Zhang X."/>
            <person name="Grigoriev I.V."/>
            <person name="Allen A.E."/>
            <person name="Bidle K."/>
            <person name="Borodovsky M."/>
            <person name="Bowler C."/>
            <person name="Brownlee C."/>
            <person name="Cock J.M."/>
            <person name="Elias M."/>
            <person name="Gladyshev V.N."/>
            <person name="Groth M."/>
            <person name="Guda C."/>
            <person name="Hadaegh A."/>
            <person name="Iglesias-Rodriguez M.D."/>
            <person name="Jenkins J."/>
            <person name="Jones B.M."/>
            <person name="Lawson T."/>
            <person name="Leese F."/>
            <person name="Lindquist E."/>
            <person name="Lobanov A."/>
            <person name="Lomsadze A."/>
            <person name="Malik S.B."/>
            <person name="Marsh M.E."/>
            <person name="Mackinder L."/>
            <person name="Mock T."/>
            <person name="Mueller-Roeber B."/>
            <person name="Pagarete A."/>
            <person name="Parker M."/>
            <person name="Probert I."/>
            <person name="Quesneville H."/>
            <person name="Raines C."/>
            <person name="Rensing S.A."/>
            <person name="Riano-Pachon D.M."/>
            <person name="Richier S."/>
            <person name="Rokitta S."/>
            <person name="Shiraiwa Y."/>
            <person name="Soanes D.M."/>
            <person name="van der Giezen M."/>
            <person name="Wahlund T.M."/>
            <person name="Williams B."/>
            <person name="Wilson W."/>
            <person name="Wolfe G."/>
            <person name="Wurch L.L."/>
        </authorList>
    </citation>
    <scope>NUCLEOTIDE SEQUENCE</scope>
</reference>